<accession>A0ABY3X846</accession>
<gene>
    <name evidence="1" type="ORF">MOV92_16735</name>
</gene>
<dbReference type="InterPro" id="IPR014917">
    <property type="entry name" value="DUF1800"/>
</dbReference>
<name>A0ABY3X846_9GAMM</name>
<evidence type="ECO:0000313" key="1">
    <source>
        <dbReference type="EMBL" id="UNP28135.1"/>
    </source>
</evidence>
<dbReference type="PANTHER" id="PTHR43737">
    <property type="entry name" value="BLL7424 PROTEIN"/>
    <property type="match status" value="1"/>
</dbReference>
<evidence type="ECO:0000313" key="2">
    <source>
        <dbReference type="Proteomes" id="UP000829194"/>
    </source>
</evidence>
<dbReference type="Proteomes" id="UP000829194">
    <property type="component" value="Chromosome"/>
</dbReference>
<keyword evidence="2" id="KW-1185">Reference proteome</keyword>
<protein>
    <submittedName>
        <fullName evidence="1">DUF1800 domain-containing protein</fullName>
    </submittedName>
</protein>
<sequence>MKSTLLRSAWMGASPRLLLVLGIFAVLRGVTPLPEYAGPYPDARDRANQGIESRAVGAAPVAKVADIPATDAEAARFLAQATFGPTLEDIAKLRQIGYAAWINEQVGYPVSSQLTFMKNAAARAGTGSDVRRDWRLDAWFVNAIGGKDPIKPTQIVHNDQLRQRVAFALSEIFVVSDATSDLLGNAPHGMTHYYDTLARDSFGNFRTLIEDVTLHPVMGIYLSMMQNQKPDPVNNIRPDENYAREVLQLFSVGLVRLNPDGTPILDANQQPVPTYNQDTVKGFAHVFTGWTFDGCQAEGYFDCYYYDSSAPAWVTPMENQAAYHASAQEKQLLEYTGVSLPGGKLAAGGSGHGDLAAALDNIFNHPNVGPFIGRQLIQRLVTSNPSPAYVGRVAAAFNDNGQGVRGDLRAVVTAVLMDPEARDPASQPENFGKVREPILRLTHLWRALNAKSKSGFLDEFWTMEGNLGQAPMYASSVFNFFSPNYRPMGEPSQLNLAAPELQLATDYMLPANEGYLMRKIFDSYVGNPAGIGNDEMAINLTRDVALATNPGALIDRYNVLFLSGQMSAPMRQVLLERLNGMPANTTAAKRERVQEALYLIVNSPEYIVQK</sequence>
<dbReference type="RefSeq" id="WP_083512594.1">
    <property type="nucleotide sequence ID" value="NZ_CP011131.1"/>
</dbReference>
<proteinExistence type="predicted"/>
<dbReference type="Pfam" id="PF08811">
    <property type="entry name" value="DUF1800"/>
    <property type="match status" value="1"/>
</dbReference>
<dbReference type="EMBL" id="CP093547">
    <property type="protein sequence ID" value="UNP28135.1"/>
    <property type="molecule type" value="Genomic_DNA"/>
</dbReference>
<organism evidence="1 2">
    <name type="scientific">Lysobacter gummosus</name>
    <dbReference type="NCBI Taxonomy" id="262324"/>
    <lineage>
        <taxon>Bacteria</taxon>
        <taxon>Pseudomonadati</taxon>
        <taxon>Pseudomonadota</taxon>
        <taxon>Gammaproteobacteria</taxon>
        <taxon>Lysobacterales</taxon>
        <taxon>Lysobacteraceae</taxon>
        <taxon>Lysobacter</taxon>
    </lineage>
</organism>
<dbReference type="PANTHER" id="PTHR43737:SF1">
    <property type="entry name" value="DUF1501 DOMAIN-CONTAINING PROTEIN"/>
    <property type="match status" value="1"/>
</dbReference>
<reference evidence="1 2" key="1">
    <citation type="submission" date="2022-03" db="EMBL/GenBank/DDBJ databases">
        <title>Complete genome sequence of Lysobacter capsici VKM B-2533 and Lysobacter gummosus 10.1.1, promising sources of lytic agents.</title>
        <authorList>
            <person name="Tarlachkov S.V."/>
            <person name="Kudryakova I.V."/>
            <person name="Afoshin A.S."/>
            <person name="Leontyevskaya E.A."/>
            <person name="Leontyevskaya N.V."/>
        </authorList>
    </citation>
    <scope>NUCLEOTIDE SEQUENCE [LARGE SCALE GENOMIC DNA]</scope>
    <source>
        <strain evidence="1 2">10.1.1</strain>
    </source>
</reference>